<organism evidence="1 2">
    <name type="scientific">Aegilops tauschii subsp. strangulata</name>
    <name type="common">Goatgrass</name>
    <dbReference type="NCBI Taxonomy" id="200361"/>
    <lineage>
        <taxon>Eukaryota</taxon>
        <taxon>Viridiplantae</taxon>
        <taxon>Streptophyta</taxon>
        <taxon>Embryophyta</taxon>
        <taxon>Tracheophyta</taxon>
        <taxon>Spermatophyta</taxon>
        <taxon>Magnoliopsida</taxon>
        <taxon>Liliopsida</taxon>
        <taxon>Poales</taxon>
        <taxon>Poaceae</taxon>
        <taxon>BOP clade</taxon>
        <taxon>Pooideae</taxon>
        <taxon>Triticodae</taxon>
        <taxon>Triticeae</taxon>
        <taxon>Triticinae</taxon>
        <taxon>Aegilops</taxon>
    </lineage>
</organism>
<reference evidence="2" key="2">
    <citation type="journal article" date="2017" name="Nat. Plants">
        <title>The Aegilops tauschii genome reveals multiple impacts of transposons.</title>
        <authorList>
            <person name="Zhao G."/>
            <person name="Zou C."/>
            <person name="Li K."/>
            <person name="Wang K."/>
            <person name="Li T."/>
            <person name="Gao L."/>
            <person name="Zhang X."/>
            <person name="Wang H."/>
            <person name="Yang Z."/>
            <person name="Liu X."/>
            <person name="Jiang W."/>
            <person name="Mao L."/>
            <person name="Kong X."/>
            <person name="Jiao Y."/>
            <person name="Jia J."/>
        </authorList>
    </citation>
    <scope>NUCLEOTIDE SEQUENCE [LARGE SCALE GENOMIC DNA]</scope>
    <source>
        <strain evidence="2">cv. AL8/78</strain>
    </source>
</reference>
<dbReference type="Gramene" id="AET6Gv20590700.1">
    <property type="protein sequence ID" value="AET6Gv20590700.1"/>
    <property type="gene ID" value="AET6Gv20590700"/>
</dbReference>
<proteinExistence type="predicted"/>
<reference evidence="2" key="1">
    <citation type="journal article" date="2014" name="Science">
        <title>Ancient hybridizations among the ancestral genomes of bread wheat.</title>
        <authorList>
            <consortium name="International Wheat Genome Sequencing Consortium,"/>
            <person name="Marcussen T."/>
            <person name="Sandve S.R."/>
            <person name="Heier L."/>
            <person name="Spannagl M."/>
            <person name="Pfeifer M."/>
            <person name="Jakobsen K.S."/>
            <person name="Wulff B.B."/>
            <person name="Steuernagel B."/>
            <person name="Mayer K.F."/>
            <person name="Olsen O.A."/>
        </authorList>
    </citation>
    <scope>NUCLEOTIDE SEQUENCE [LARGE SCALE GENOMIC DNA]</scope>
    <source>
        <strain evidence="2">cv. AL8/78</strain>
    </source>
</reference>
<dbReference type="Gene3D" id="3.60.10.10">
    <property type="entry name" value="Endonuclease/exonuclease/phosphatase"/>
    <property type="match status" value="1"/>
</dbReference>
<keyword evidence="2" id="KW-1185">Reference proteome</keyword>
<name>A0A453P377_AEGTS</name>
<reference evidence="1" key="4">
    <citation type="submission" date="2019-03" db="UniProtKB">
        <authorList>
            <consortium name="EnsemblPlants"/>
        </authorList>
    </citation>
    <scope>IDENTIFICATION</scope>
</reference>
<dbReference type="AlphaFoldDB" id="A0A453P377"/>
<dbReference type="InterPro" id="IPR036691">
    <property type="entry name" value="Endo/exonu/phosph_ase_sf"/>
</dbReference>
<evidence type="ECO:0000313" key="1">
    <source>
        <dbReference type="EnsemblPlants" id="AET6Gv20590700.1"/>
    </source>
</evidence>
<dbReference type="PANTHER" id="PTHR33710:SF72">
    <property type="entry name" value="OS04G0204200 PROTEIN"/>
    <property type="match status" value="1"/>
</dbReference>
<sequence>IIRRREEKNNDNFDGRWSFMFNTIIESLDLREIELSGRKFTWANSLPNPTYEKLDRVLASVEWEQKFPLVTVQALSRGFSDHTPLFVDSGEPNHVGNKNTFSFEMAWFEREGFLDLIAREWAKGVGGRTAVEHWQNKIRSLRSFLRGWAKHLSGVYKIEKDRLLSLIQNLDVKAESTILMPAELQVKTEAEKRLKELLREEELKWVLRAKVRKVVQGDANTQFFHLIANGKHRKKRIFQLEQDEGTIVGQDNLKTYITEYYRQLFGPPEDNCVSLDESRTEDVPQLSAAENDILVAPFSEKEVFDAIAQLKNNKAPGPDGFPVEFYKKCWHIIKGDLLPMFHDLFSGQLQLFHLNFGTITLLPKKTDAVRIEQFRPICLLNVSFKIFTKVGTNRLTQIAHSVVQ</sequence>
<dbReference type="SUPFAM" id="SSF56219">
    <property type="entry name" value="DNase I-like"/>
    <property type="match status" value="1"/>
</dbReference>
<reference evidence="1" key="5">
    <citation type="journal article" date="2021" name="G3 (Bethesda)">
        <title>Aegilops tauschii genome assembly Aet v5.0 features greater sequence contiguity and improved annotation.</title>
        <authorList>
            <person name="Wang L."/>
            <person name="Zhu T."/>
            <person name="Rodriguez J.C."/>
            <person name="Deal K.R."/>
            <person name="Dubcovsky J."/>
            <person name="McGuire P.E."/>
            <person name="Lux T."/>
            <person name="Spannagl M."/>
            <person name="Mayer K.F.X."/>
            <person name="Baldrich P."/>
            <person name="Meyers B.C."/>
            <person name="Huo N."/>
            <person name="Gu Y.Q."/>
            <person name="Zhou H."/>
            <person name="Devos K.M."/>
            <person name="Bennetzen J.L."/>
            <person name="Unver T."/>
            <person name="Budak H."/>
            <person name="Gulick P.J."/>
            <person name="Galiba G."/>
            <person name="Kalapos B."/>
            <person name="Nelson D.R."/>
            <person name="Li P."/>
            <person name="You F.M."/>
            <person name="Luo M.C."/>
            <person name="Dvorak J."/>
        </authorList>
    </citation>
    <scope>NUCLEOTIDE SEQUENCE [LARGE SCALE GENOMIC DNA]</scope>
    <source>
        <strain evidence="1">cv. AL8/78</strain>
    </source>
</reference>
<evidence type="ECO:0000313" key="2">
    <source>
        <dbReference type="Proteomes" id="UP000015105"/>
    </source>
</evidence>
<dbReference type="STRING" id="200361.A0A453P377"/>
<accession>A0A453P377</accession>
<evidence type="ECO:0008006" key="3">
    <source>
        <dbReference type="Google" id="ProtNLM"/>
    </source>
</evidence>
<protein>
    <recommendedName>
        <fullName evidence="3">Reverse transcriptase domain-containing protein</fullName>
    </recommendedName>
</protein>
<dbReference type="Proteomes" id="UP000015105">
    <property type="component" value="Chromosome 6D"/>
</dbReference>
<reference evidence="1" key="3">
    <citation type="journal article" date="2017" name="Nature">
        <title>Genome sequence of the progenitor of the wheat D genome Aegilops tauschii.</title>
        <authorList>
            <person name="Luo M.C."/>
            <person name="Gu Y.Q."/>
            <person name="Puiu D."/>
            <person name="Wang H."/>
            <person name="Twardziok S.O."/>
            <person name="Deal K.R."/>
            <person name="Huo N."/>
            <person name="Zhu T."/>
            <person name="Wang L."/>
            <person name="Wang Y."/>
            <person name="McGuire P.E."/>
            <person name="Liu S."/>
            <person name="Long H."/>
            <person name="Ramasamy R.K."/>
            <person name="Rodriguez J.C."/>
            <person name="Van S.L."/>
            <person name="Yuan L."/>
            <person name="Wang Z."/>
            <person name="Xia Z."/>
            <person name="Xiao L."/>
            <person name="Anderson O.D."/>
            <person name="Ouyang S."/>
            <person name="Liang Y."/>
            <person name="Zimin A.V."/>
            <person name="Pertea G."/>
            <person name="Qi P."/>
            <person name="Bennetzen J.L."/>
            <person name="Dai X."/>
            <person name="Dawson M.W."/>
            <person name="Muller H.G."/>
            <person name="Kugler K."/>
            <person name="Rivarola-Duarte L."/>
            <person name="Spannagl M."/>
            <person name="Mayer K.F.X."/>
            <person name="Lu F.H."/>
            <person name="Bevan M.W."/>
            <person name="Leroy P."/>
            <person name="Li P."/>
            <person name="You F.M."/>
            <person name="Sun Q."/>
            <person name="Liu Z."/>
            <person name="Lyons E."/>
            <person name="Wicker T."/>
            <person name="Salzberg S.L."/>
            <person name="Devos K.M."/>
            <person name="Dvorak J."/>
        </authorList>
    </citation>
    <scope>NUCLEOTIDE SEQUENCE [LARGE SCALE GENOMIC DNA]</scope>
    <source>
        <strain evidence="1">cv. AL8/78</strain>
    </source>
</reference>
<dbReference type="EnsemblPlants" id="AET6Gv20590700.1">
    <property type="protein sequence ID" value="AET6Gv20590700.1"/>
    <property type="gene ID" value="AET6Gv20590700"/>
</dbReference>
<dbReference type="PANTHER" id="PTHR33710">
    <property type="entry name" value="BNAC02G09200D PROTEIN"/>
    <property type="match status" value="1"/>
</dbReference>